<protein>
    <submittedName>
        <fullName evidence="2">Uncharacterized protein</fullName>
    </submittedName>
</protein>
<gene>
    <name evidence="2" type="ORF">Vretifemale_18535</name>
</gene>
<feature type="compositionally biased region" description="Polar residues" evidence="1">
    <location>
        <begin position="60"/>
        <end position="76"/>
    </location>
</feature>
<comment type="caution">
    <text evidence="2">The sequence shown here is derived from an EMBL/GenBank/DDBJ whole genome shotgun (WGS) entry which is preliminary data.</text>
</comment>
<feature type="region of interest" description="Disordered" evidence="1">
    <location>
        <begin position="14"/>
        <end position="43"/>
    </location>
</feature>
<name>A0A8J4CXM2_9CHLO</name>
<organism evidence="2 3">
    <name type="scientific">Volvox reticuliferus</name>
    <dbReference type="NCBI Taxonomy" id="1737510"/>
    <lineage>
        <taxon>Eukaryota</taxon>
        <taxon>Viridiplantae</taxon>
        <taxon>Chlorophyta</taxon>
        <taxon>core chlorophytes</taxon>
        <taxon>Chlorophyceae</taxon>
        <taxon>CS clade</taxon>
        <taxon>Chlamydomonadales</taxon>
        <taxon>Volvocaceae</taxon>
        <taxon>Volvox</taxon>
    </lineage>
</organism>
<proteinExistence type="predicted"/>
<evidence type="ECO:0000313" key="3">
    <source>
        <dbReference type="Proteomes" id="UP000747110"/>
    </source>
</evidence>
<dbReference type="AlphaFoldDB" id="A0A8J4CXM2"/>
<evidence type="ECO:0000256" key="1">
    <source>
        <dbReference type="SAM" id="MobiDB-lite"/>
    </source>
</evidence>
<sequence>MLISAEFIISRFRSSAETTSRTPEAPKSSTARELPPLQAPPRRAVTFARPHSILARLCGPNSQKPSSTPRPASACQNADPRVGTQSGGSRANAHITLARSRGAVKCGSSWE</sequence>
<feature type="region of interest" description="Disordered" evidence="1">
    <location>
        <begin position="56"/>
        <end position="96"/>
    </location>
</feature>
<dbReference type="Proteomes" id="UP000747110">
    <property type="component" value="Unassembled WGS sequence"/>
</dbReference>
<evidence type="ECO:0000313" key="2">
    <source>
        <dbReference type="EMBL" id="GIL90805.1"/>
    </source>
</evidence>
<dbReference type="EMBL" id="BNCP01000060">
    <property type="protein sequence ID" value="GIL90805.1"/>
    <property type="molecule type" value="Genomic_DNA"/>
</dbReference>
<accession>A0A8J4CXM2</accession>
<reference evidence="2" key="1">
    <citation type="journal article" date="2021" name="Proc. Natl. Acad. Sci. U.S.A.">
        <title>Three genomes in the algal genus Volvox reveal the fate of a haploid sex-determining region after a transition to homothallism.</title>
        <authorList>
            <person name="Yamamoto K."/>
            <person name="Hamaji T."/>
            <person name="Kawai-Toyooka H."/>
            <person name="Matsuzaki R."/>
            <person name="Takahashi F."/>
            <person name="Nishimura Y."/>
            <person name="Kawachi M."/>
            <person name="Noguchi H."/>
            <person name="Minakuchi Y."/>
            <person name="Umen J.G."/>
            <person name="Toyoda A."/>
            <person name="Nozaki H."/>
        </authorList>
    </citation>
    <scope>NUCLEOTIDE SEQUENCE</scope>
    <source>
        <strain evidence="2">NIES-3786</strain>
    </source>
</reference>
<feature type="non-terminal residue" evidence="2">
    <location>
        <position position="111"/>
    </location>
</feature>
<feature type="compositionally biased region" description="Polar residues" evidence="1">
    <location>
        <begin position="14"/>
        <end position="31"/>
    </location>
</feature>
<keyword evidence="3" id="KW-1185">Reference proteome</keyword>